<evidence type="ECO:0000256" key="6">
    <source>
        <dbReference type="SAM" id="SignalP"/>
    </source>
</evidence>
<accession>A0A6V8NDZ7</accession>
<keyword evidence="2 6" id="KW-0732">Signal</keyword>
<organism evidence="7 8">
    <name type="scientific">Geomonas limicola</name>
    <dbReference type="NCBI Taxonomy" id="2740186"/>
    <lineage>
        <taxon>Bacteria</taxon>
        <taxon>Pseudomonadati</taxon>
        <taxon>Thermodesulfobacteriota</taxon>
        <taxon>Desulfuromonadia</taxon>
        <taxon>Geobacterales</taxon>
        <taxon>Geobacteraceae</taxon>
        <taxon>Geomonas</taxon>
    </lineage>
</organism>
<gene>
    <name evidence="7" type="ORF">GMLC_36230</name>
</gene>
<comment type="caution">
    <text evidence="7">The sequence shown here is derived from an EMBL/GenBank/DDBJ whole genome shotgun (WGS) entry which is preliminary data.</text>
</comment>
<keyword evidence="8" id="KW-1185">Reference proteome</keyword>
<evidence type="ECO:0000256" key="5">
    <source>
        <dbReference type="ARBA" id="ARBA00023288"/>
    </source>
</evidence>
<dbReference type="RefSeq" id="WP_183362634.1">
    <property type="nucleotide sequence ID" value="NZ_BLXZ01000008.1"/>
</dbReference>
<dbReference type="Proteomes" id="UP000587586">
    <property type="component" value="Unassembled WGS sequence"/>
</dbReference>
<reference evidence="8" key="1">
    <citation type="submission" date="2020-06" db="EMBL/GenBank/DDBJ databases">
        <title>Draft genomic sequecing of Geomonas sp. Red745.</title>
        <authorList>
            <person name="Itoh H."/>
            <person name="Xu Z.X."/>
            <person name="Ushijima N."/>
            <person name="Masuda Y."/>
            <person name="Shiratori Y."/>
            <person name="Senoo K."/>
        </authorList>
    </citation>
    <scope>NUCLEOTIDE SEQUENCE [LARGE SCALE GENOMIC DNA]</scope>
    <source>
        <strain evidence="8">Red745</strain>
    </source>
</reference>
<protein>
    <recommendedName>
        <fullName evidence="9">Curli production assembly protein CsgG</fullName>
    </recommendedName>
</protein>
<dbReference type="PROSITE" id="PS51257">
    <property type="entry name" value="PROKAR_LIPOPROTEIN"/>
    <property type="match status" value="1"/>
</dbReference>
<dbReference type="PANTHER" id="PTHR41164:SF1">
    <property type="entry name" value="CURLI PRODUCTION ASSEMBLY_TRANSPORT COMPONENT CSGG"/>
    <property type="match status" value="1"/>
</dbReference>
<keyword evidence="1" id="KW-1003">Cell membrane</keyword>
<name>A0A6V8NDZ7_9BACT</name>
<dbReference type="PANTHER" id="PTHR41164">
    <property type="entry name" value="CURLI PRODUCTION ASSEMBLY/TRANSPORT COMPONENT CSGG"/>
    <property type="match status" value="1"/>
</dbReference>
<feature type="chain" id="PRO_5027905813" description="Curli production assembly protein CsgG" evidence="6">
    <location>
        <begin position="22"/>
        <end position="318"/>
    </location>
</feature>
<dbReference type="Gene3D" id="3.40.50.10610">
    <property type="entry name" value="ABC-type transport auxiliary lipoprotein component"/>
    <property type="match status" value="1"/>
</dbReference>
<evidence type="ECO:0008006" key="9">
    <source>
        <dbReference type="Google" id="ProtNLM"/>
    </source>
</evidence>
<keyword evidence="5" id="KW-0449">Lipoprotein</keyword>
<sequence length="318" mass="34087">MKRNVLTLLVLGCLTSGCVAATVVNEPGGDLRTGSPAVAPALKQQLESRTLKRKVAIARFSNETKYGNNFLTDNYGDRIGKQASDILAARLTETNKFIMLERADFNRIQDEVEHGRIAAINVPADYLIIGSVSEFGRKDTSEVGMFSRTKKQTAYAKVNIRLVDTKTGQVVFGTEGSGEAASEVGSTLGMGSKAGYDATLDDKAISGAITKMIGNIIDKLLDKPWRSYVLSYANGQYIIAGGKAQGIKADDEFAMFQKGQVITNPQTGLPIELPGVSLGKIKVVATLGSTVDDEVSICVPVGGAHMPDRDFDKLYIAQ</sequence>
<evidence type="ECO:0000313" key="8">
    <source>
        <dbReference type="Proteomes" id="UP000587586"/>
    </source>
</evidence>
<dbReference type="AlphaFoldDB" id="A0A6V8NDZ7"/>
<keyword evidence="3" id="KW-0472">Membrane</keyword>
<dbReference type="GO" id="GO:0030288">
    <property type="term" value="C:outer membrane-bounded periplasmic space"/>
    <property type="evidence" value="ECO:0007669"/>
    <property type="project" value="InterPro"/>
</dbReference>
<dbReference type="InterPro" id="IPR005534">
    <property type="entry name" value="Curli_assmbl/transp-comp_CsgG"/>
</dbReference>
<evidence type="ECO:0000256" key="1">
    <source>
        <dbReference type="ARBA" id="ARBA00022475"/>
    </source>
</evidence>
<evidence type="ECO:0000256" key="4">
    <source>
        <dbReference type="ARBA" id="ARBA00023139"/>
    </source>
</evidence>
<evidence type="ECO:0000313" key="7">
    <source>
        <dbReference type="EMBL" id="GFO70044.1"/>
    </source>
</evidence>
<keyword evidence="4" id="KW-0564">Palmitate</keyword>
<dbReference type="Pfam" id="PF03783">
    <property type="entry name" value="CsgG"/>
    <property type="match status" value="1"/>
</dbReference>
<evidence type="ECO:0000256" key="2">
    <source>
        <dbReference type="ARBA" id="ARBA00022729"/>
    </source>
</evidence>
<proteinExistence type="predicted"/>
<feature type="signal peptide" evidence="6">
    <location>
        <begin position="1"/>
        <end position="21"/>
    </location>
</feature>
<dbReference type="EMBL" id="BLXZ01000008">
    <property type="protein sequence ID" value="GFO70044.1"/>
    <property type="molecule type" value="Genomic_DNA"/>
</dbReference>
<evidence type="ECO:0000256" key="3">
    <source>
        <dbReference type="ARBA" id="ARBA00023136"/>
    </source>
</evidence>